<dbReference type="Gene3D" id="3.40.50.1360">
    <property type="match status" value="1"/>
</dbReference>
<proteinExistence type="predicted"/>
<keyword evidence="3" id="KW-1185">Reference proteome</keyword>
<keyword evidence="2" id="KW-0413">Isomerase</keyword>
<dbReference type="Proteomes" id="UP001166004">
    <property type="component" value="Unassembled WGS sequence"/>
</dbReference>
<accession>A0ABX1SZ24</accession>
<dbReference type="InterPro" id="IPR006148">
    <property type="entry name" value="Glc/Gal-6P_isomerase"/>
</dbReference>
<feature type="domain" description="Glucosamine/galactosamine-6-phosphate isomerase" evidence="1">
    <location>
        <begin position="11"/>
        <end position="191"/>
    </location>
</feature>
<organism evidence="2 3">
    <name type="scientific">Pelagibacter ubique</name>
    <dbReference type="NCBI Taxonomy" id="198252"/>
    <lineage>
        <taxon>Bacteria</taxon>
        <taxon>Pseudomonadati</taxon>
        <taxon>Pseudomonadota</taxon>
        <taxon>Alphaproteobacteria</taxon>
        <taxon>Candidatus Pelagibacterales</taxon>
        <taxon>Candidatus Pelagibacteraceae</taxon>
        <taxon>Candidatus Pelagibacter</taxon>
    </lineage>
</organism>
<reference evidence="2 3" key="1">
    <citation type="submission" date="2019-07" db="EMBL/GenBank/DDBJ databases">
        <title>SAR11 Genome Evolution.</title>
        <authorList>
            <person name="Giovannoni S."/>
        </authorList>
    </citation>
    <scope>NUCLEOTIDE SEQUENCE [LARGE SCALE GENOMIC DNA]</scope>
    <source>
        <strain evidence="2 3">HTCC9565</strain>
    </source>
</reference>
<dbReference type="PANTHER" id="PTHR11054">
    <property type="entry name" value="6-PHOSPHOGLUCONOLACTONASE"/>
    <property type="match status" value="1"/>
</dbReference>
<evidence type="ECO:0000259" key="1">
    <source>
        <dbReference type="Pfam" id="PF01182"/>
    </source>
</evidence>
<evidence type="ECO:0000313" key="2">
    <source>
        <dbReference type="EMBL" id="NMN67090.1"/>
    </source>
</evidence>
<protein>
    <submittedName>
        <fullName evidence="2">6-phosphogluconolactonase/glucosamine-6-phosphate isomerase/deaminase</fullName>
    </submittedName>
</protein>
<dbReference type="SUPFAM" id="SSF100950">
    <property type="entry name" value="NagB/RpiA/CoA transferase-like"/>
    <property type="match status" value="1"/>
</dbReference>
<dbReference type="InterPro" id="IPR039104">
    <property type="entry name" value="6PGL"/>
</dbReference>
<sequence length="219" mass="25743">MTIFYKKINLLLSKKIKKKKINFLITGGETAKGLYKYWQKNNDFLKNKNINFFLSDERLVPTNKKSSNYNLIKKNLFFDKISINYNFLSFFNDIKKYKAQIKKYKNSLPKYFDIGILSSGSDGHIASIFSNNKESIKSNKKIIFSSSSNKPRKRISLSLKYIKKTKFLIIMFEGTKKGRLAAESIINQSKKEMIISYFSKNFWIFDKKAYIAYKKKLTN</sequence>
<dbReference type="EMBL" id="LANA01000001">
    <property type="protein sequence ID" value="NMN67090.1"/>
    <property type="molecule type" value="Genomic_DNA"/>
</dbReference>
<name>A0ABX1SZ24_PELUQ</name>
<comment type="caution">
    <text evidence="2">The sequence shown here is derived from an EMBL/GenBank/DDBJ whole genome shotgun (WGS) entry which is preliminary data.</text>
</comment>
<dbReference type="RefSeq" id="WP_169035605.1">
    <property type="nucleotide sequence ID" value="NZ_LANA01000001.1"/>
</dbReference>
<dbReference type="PANTHER" id="PTHR11054:SF0">
    <property type="entry name" value="6-PHOSPHOGLUCONOLACTONASE"/>
    <property type="match status" value="1"/>
</dbReference>
<dbReference type="GO" id="GO:0016853">
    <property type="term" value="F:isomerase activity"/>
    <property type="evidence" value="ECO:0007669"/>
    <property type="project" value="UniProtKB-KW"/>
</dbReference>
<dbReference type="Pfam" id="PF01182">
    <property type="entry name" value="Glucosamine_iso"/>
    <property type="match status" value="1"/>
</dbReference>
<gene>
    <name evidence="2" type="ORF">VP91_00002230</name>
</gene>
<dbReference type="InterPro" id="IPR037171">
    <property type="entry name" value="NagB/RpiA_transferase-like"/>
</dbReference>
<evidence type="ECO:0000313" key="3">
    <source>
        <dbReference type="Proteomes" id="UP001166004"/>
    </source>
</evidence>